<protein>
    <submittedName>
        <fullName evidence="1">Metal-dependent phosphohydrolase</fullName>
    </submittedName>
</protein>
<reference evidence="1" key="1">
    <citation type="submission" date="2019-12" db="EMBL/GenBank/DDBJ databases">
        <title>Comparative genomics gives insights into the taxonomy of the Azoarcus-Aromatoleum group and reveals separate origins of nif in the plant-associated Azoarcus and non-plant-associated Aromatoleum sub-groups.</title>
        <authorList>
            <person name="Lafos M."/>
            <person name="Maluk M."/>
            <person name="Batista M."/>
            <person name="Junghare M."/>
            <person name="Carmona M."/>
            <person name="Faoro H."/>
            <person name="Cruz L.M."/>
            <person name="Battistoni F."/>
            <person name="De Souza E."/>
            <person name="Pedrosa F."/>
            <person name="Chen W.-M."/>
            <person name="Poole P.S."/>
            <person name="Dixon R.A."/>
            <person name="James E.K."/>
        </authorList>
    </citation>
    <scope>NUCLEOTIDE SEQUENCE</scope>
    <source>
        <strain evidence="1">LuFRes1</strain>
    </source>
</reference>
<dbReference type="RefSeq" id="WP_169120108.1">
    <property type="nucleotide sequence ID" value="NZ_WTVG02000033.1"/>
</dbReference>
<evidence type="ECO:0000313" key="2">
    <source>
        <dbReference type="Proteomes" id="UP000615989"/>
    </source>
</evidence>
<evidence type="ECO:0000313" key="1">
    <source>
        <dbReference type="EMBL" id="NMG26722.1"/>
    </source>
</evidence>
<gene>
    <name evidence="1" type="ORF">GO606_18800</name>
</gene>
<name>A0ABX1PST8_9RHOO</name>
<dbReference type="SUPFAM" id="SSF109604">
    <property type="entry name" value="HD-domain/PDEase-like"/>
    <property type="match status" value="1"/>
</dbReference>
<proteinExistence type="predicted"/>
<accession>A0ABX1PST8</accession>
<dbReference type="Gene3D" id="1.10.3210.10">
    <property type="entry name" value="Hypothetical protein af1432"/>
    <property type="match status" value="1"/>
</dbReference>
<organism evidence="1 2">
    <name type="scientific">Aromatoleum anaerobium</name>
    <dbReference type="NCBI Taxonomy" id="182180"/>
    <lineage>
        <taxon>Bacteria</taxon>
        <taxon>Pseudomonadati</taxon>
        <taxon>Pseudomonadota</taxon>
        <taxon>Betaproteobacteria</taxon>
        <taxon>Rhodocyclales</taxon>
        <taxon>Rhodocyclaceae</taxon>
        <taxon>Aromatoleum</taxon>
    </lineage>
</organism>
<keyword evidence="2" id="KW-1185">Reference proteome</keyword>
<comment type="caution">
    <text evidence="1">The sequence shown here is derived from an EMBL/GenBank/DDBJ whole genome shotgun (WGS) entry which is preliminary data.</text>
</comment>
<dbReference type="Proteomes" id="UP000615989">
    <property type="component" value="Unassembled WGS sequence"/>
</dbReference>
<sequence length="193" mass="20901">MKQEFPASRAMRRLGDLTGAGQVIGDNPAPDQVSIEDVAHVLASTCCFAGRAHTFYSIAQHDYLASTIVPPDDALAALLLHAGDALKELLPVCLDAEGQATADILADLGAPPYLPPSVKYADLVLRATERRDLDPPHNDEWTGTTQASPLPRTIQALAPIVAKHLFLDRYHELRPEVDIEGLRSLSAGRRVPR</sequence>
<dbReference type="EMBL" id="WTVG01000087">
    <property type="protein sequence ID" value="NMG26722.1"/>
    <property type="molecule type" value="Genomic_DNA"/>
</dbReference>